<accession>A0A841BUP1</accession>
<evidence type="ECO:0000313" key="2">
    <source>
        <dbReference type="EMBL" id="MBB5871168.1"/>
    </source>
</evidence>
<dbReference type="Proteomes" id="UP000587527">
    <property type="component" value="Unassembled WGS sequence"/>
</dbReference>
<sequence length="328" mass="34702">MTEQPAPTQRHPGEHAEVVVGRATVSVAGREVASVAVEAAVMVPDEVEDESALRSIGDYRLIALLVGALATGIIAWFNPDRLAAGDRHDKWVIYAMIAVVLGAVAGEAFGFGIARWREIRAIRRIRIVTILPTIAVVIALAVGLLAVAPQFVGNNVVTSRGWWISLIAVVGALPTAAALAGIERVASKPLPGSVGAQLSLLMHLRRTLSRLLNQLGLLVILVMAVNGAAWMEQEGNNAAIFSGAVGSLIVGAMYVPAATTLRRRSSTFVARHFSIANVPHDQLVDAAEGQGKLEKLLGLDQTTFSEMKAGLVILTPFVASALTTFVKF</sequence>
<reference evidence="2 3" key="1">
    <citation type="submission" date="2020-08" db="EMBL/GenBank/DDBJ databases">
        <title>Sequencing the genomes of 1000 actinobacteria strains.</title>
        <authorList>
            <person name="Klenk H.-P."/>
        </authorList>
    </citation>
    <scope>NUCLEOTIDE SEQUENCE [LARGE SCALE GENOMIC DNA]</scope>
    <source>
        <strain evidence="2 3">DSM 45362</strain>
    </source>
</reference>
<feature type="transmembrane region" description="Helical" evidence="1">
    <location>
        <begin position="91"/>
        <end position="113"/>
    </location>
</feature>
<dbReference type="RefSeq" id="WP_184839047.1">
    <property type="nucleotide sequence ID" value="NZ_JACHMN010000002.1"/>
</dbReference>
<feature type="transmembrane region" description="Helical" evidence="1">
    <location>
        <begin position="211"/>
        <end position="231"/>
    </location>
</feature>
<feature type="transmembrane region" description="Helical" evidence="1">
    <location>
        <begin position="237"/>
        <end position="255"/>
    </location>
</feature>
<proteinExistence type="predicted"/>
<name>A0A841BUP1_9ACTN</name>
<feature type="transmembrane region" description="Helical" evidence="1">
    <location>
        <begin position="125"/>
        <end position="149"/>
    </location>
</feature>
<feature type="transmembrane region" description="Helical" evidence="1">
    <location>
        <begin position="61"/>
        <end position="79"/>
    </location>
</feature>
<dbReference type="AlphaFoldDB" id="A0A841BUP1"/>
<comment type="caution">
    <text evidence="2">The sequence shown here is derived from an EMBL/GenBank/DDBJ whole genome shotgun (WGS) entry which is preliminary data.</text>
</comment>
<keyword evidence="3" id="KW-1185">Reference proteome</keyword>
<dbReference type="EMBL" id="JACHMN010000002">
    <property type="protein sequence ID" value="MBB5871168.1"/>
    <property type="molecule type" value="Genomic_DNA"/>
</dbReference>
<evidence type="ECO:0000256" key="1">
    <source>
        <dbReference type="SAM" id="Phobius"/>
    </source>
</evidence>
<keyword evidence="1" id="KW-0812">Transmembrane</keyword>
<gene>
    <name evidence="2" type="ORF">F4553_004547</name>
</gene>
<evidence type="ECO:0000313" key="3">
    <source>
        <dbReference type="Proteomes" id="UP000587527"/>
    </source>
</evidence>
<organism evidence="2 3">
    <name type="scientific">Allocatelliglobosispora scoriae</name>
    <dbReference type="NCBI Taxonomy" id="643052"/>
    <lineage>
        <taxon>Bacteria</taxon>
        <taxon>Bacillati</taxon>
        <taxon>Actinomycetota</taxon>
        <taxon>Actinomycetes</taxon>
        <taxon>Micromonosporales</taxon>
        <taxon>Micromonosporaceae</taxon>
        <taxon>Allocatelliglobosispora</taxon>
    </lineage>
</organism>
<protein>
    <submittedName>
        <fullName evidence="2">Uncharacterized protein</fullName>
    </submittedName>
</protein>
<keyword evidence="1" id="KW-0472">Membrane</keyword>
<feature type="transmembrane region" description="Helical" evidence="1">
    <location>
        <begin position="161"/>
        <end position="182"/>
    </location>
</feature>
<keyword evidence="1" id="KW-1133">Transmembrane helix</keyword>